<dbReference type="Proteomes" id="UP000192257">
    <property type="component" value="Unassembled WGS sequence"/>
</dbReference>
<accession>A0A1X0NU99</accession>
<dbReference type="RefSeq" id="XP_028881746.1">
    <property type="nucleotide sequence ID" value="XM_029027136.1"/>
</dbReference>
<organism evidence="1 2">
    <name type="scientific">Trypanosoma theileri</name>
    <dbReference type="NCBI Taxonomy" id="67003"/>
    <lineage>
        <taxon>Eukaryota</taxon>
        <taxon>Discoba</taxon>
        <taxon>Euglenozoa</taxon>
        <taxon>Kinetoplastea</taxon>
        <taxon>Metakinetoplastina</taxon>
        <taxon>Trypanosomatida</taxon>
        <taxon>Trypanosomatidae</taxon>
        <taxon>Trypanosoma</taxon>
    </lineage>
</organism>
<dbReference type="OrthoDB" id="257299at2759"/>
<evidence type="ECO:0000313" key="1">
    <source>
        <dbReference type="EMBL" id="ORC87680.1"/>
    </source>
</evidence>
<dbReference type="GeneID" id="39986916"/>
<dbReference type="EMBL" id="NBCO01000021">
    <property type="protein sequence ID" value="ORC87680.1"/>
    <property type="molecule type" value="Genomic_DNA"/>
</dbReference>
<gene>
    <name evidence="1" type="ORF">TM35_000212860</name>
</gene>
<sequence>MFPNTLCTTQHSVVLFVNHELCEGINFSLGDNLPSDMAMIIHINTAAVRRKARRYNGLYELQFVMHLQEDNLTENERGRMVVRVLLPSSESHYLGPLFSSIYPVTSAVLVDDVPETLKLCFSLDTGVPVDMVAAWPAEMLLVDHVMAILDNDDFSGSLASSHVQNLVRELPFYASGMRRFKNWSDFVRFFSTHYYSWQLVQYSNELHEQLGFSKLMLAGELRLVSKHFINSYIMADKARDLIRYEAFLEFQQLLLSLAGPPDVSKRNPKLNSDAFKILGESRSFRTLNTVNYIRILKLVALDPKRYVLFDPLHPIRIDWKRSDETTPGIADMIPV</sequence>
<keyword evidence="2" id="KW-1185">Reference proteome</keyword>
<dbReference type="AlphaFoldDB" id="A0A1X0NU99"/>
<protein>
    <submittedName>
        <fullName evidence="1">Uncharacterized protein</fullName>
    </submittedName>
</protein>
<name>A0A1X0NU99_9TRYP</name>
<dbReference type="VEuPathDB" id="TriTrypDB:TM35_000212860"/>
<comment type="caution">
    <text evidence="1">The sequence shown here is derived from an EMBL/GenBank/DDBJ whole genome shotgun (WGS) entry which is preliminary data.</text>
</comment>
<evidence type="ECO:0000313" key="2">
    <source>
        <dbReference type="Proteomes" id="UP000192257"/>
    </source>
</evidence>
<reference evidence="1 2" key="1">
    <citation type="submission" date="2017-03" db="EMBL/GenBank/DDBJ databases">
        <title>An alternative strategy for trypanosome survival in the mammalian bloodstream revealed through genome and transcriptome analysis of the ubiquitous bovine parasite Trypanosoma (Megatrypanum) theileri.</title>
        <authorList>
            <person name="Kelly S."/>
            <person name="Ivens A."/>
            <person name="Mott A."/>
            <person name="O'Neill E."/>
            <person name="Emms D."/>
            <person name="Macleod O."/>
            <person name="Voorheis P."/>
            <person name="Matthews J."/>
            <person name="Matthews K."/>
            <person name="Carrington M."/>
        </authorList>
    </citation>
    <scope>NUCLEOTIDE SEQUENCE [LARGE SCALE GENOMIC DNA]</scope>
    <source>
        <strain evidence="1">Edinburgh</strain>
    </source>
</reference>
<proteinExistence type="predicted"/>